<organism evidence="7 8">
    <name type="scientific">Burkholderia multivorans (strain ATCC 17616 / 249)</name>
    <dbReference type="NCBI Taxonomy" id="395019"/>
    <lineage>
        <taxon>Bacteria</taxon>
        <taxon>Pseudomonadati</taxon>
        <taxon>Pseudomonadota</taxon>
        <taxon>Betaproteobacteria</taxon>
        <taxon>Burkholderiales</taxon>
        <taxon>Burkholderiaceae</taxon>
        <taxon>Burkholderia</taxon>
        <taxon>Burkholderia cepacia complex</taxon>
    </lineage>
</organism>
<dbReference type="InterPro" id="IPR051446">
    <property type="entry name" value="HTH_trans_reg/aminotransferase"/>
</dbReference>
<keyword evidence="3" id="KW-0805">Transcription regulation</keyword>
<dbReference type="Gene3D" id="3.40.640.10">
    <property type="entry name" value="Type I PLP-dependent aspartate aminotransferase-like (Major domain)"/>
    <property type="match status" value="1"/>
</dbReference>
<dbReference type="EMBL" id="AP009387">
    <property type="protein sequence ID" value="BAG47693.1"/>
    <property type="molecule type" value="Genomic_DNA"/>
</dbReference>
<dbReference type="GO" id="GO:0030170">
    <property type="term" value="F:pyridoxal phosphate binding"/>
    <property type="evidence" value="ECO:0007669"/>
    <property type="project" value="InterPro"/>
</dbReference>
<evidence type="ECO:0000256" key="5">
    <source>
        <dbReference type="ARBA" id="ARBA00023163"/>
    </source>
</evidence>
<dbReference type="SMART" id="SM00345">
    <property type="entry name" value="HTH_GNTR"/>
    <property type="match status" value="1"/>
</dbReference>
<dbReference type="InterPro" id="IPR000524">
    <property type="entry name" value="Tscrpt_reg_HTH_GntR"/>
</dbReference>
<dbReference type="GO" id="GO:0003677">
    <property type="term" value="F:DNA binding"/>
    <property type="evidence" value="ECO:0007669"/>
    <property type="project" value="UniProtKB-KW"/>
</dbReference>
<dbReference type="InterPro" id="IPR004839">
    <property type="entry name" value="Aminotransferase_I/II_large"/>
</dbReference>
<dbReference type="Proteomes" id="UP000008815">
    <property type="component" value="Chromosome 3"/>
</dbReference>
<dbReference type="AlphaFoldDB" id="A0A0H3KVH6"/>
<dbReference type="SUPFAM" id="SSF53383">
    <property type="entry name" value="PLP-dependent transferases"/>
    <property type="match status" value="1"/>
</dbReference>
<gene>
    <name evidence="7" type="ordered locus">BMULJ_05885</name>
</gene>
<dbReference type="Gene3D" id="3.90.1150.10">
    <property type="entry name" value="Aspartate Aminotransferase, domain 1"/>
    <property type="match status" value="1"/>
</dbReference>
<dbReference type="KEGG" id="bmj:BMULJ_05885"/>
<dbReference type="InterPro" id="IPR015421">
    <property type="entry name" value="PyrdxlP-dep_Trfase_major"/>
</dbReference>
<dbReference type="Pfam" id="PF00392">
    <property type="entry name" value="GntR"/>
    <property type="match status" value="1"/>
</dbReference>
<dbReference type="PROSITE" id="PS50949">
    <property type="entry name" value="HTH_GNTR"/>
    <property type="match status" value="1"/>
</dbReference>
<dbReference type="InterPro" id="IPR036388">
    <property type="entry name" value="WH-like_DNA-bd_sf"/>
</dbReference>
<accession>A0A0H3KVH6</accession>
<dbReference type="STRING" id="395019.BMULJ_05885"/>
<feature type="domain" description="HTH gntR-type" evidence="6">
    <location>
        <begin position="8"/>
        <end position="76"/>
    </location>
</feature>
<dbReference type="PANTHER" id="PTHR46577">
    <property type="entry name" value="HTH-TYPE TRANSCRIPTIONAL REGULATORY PROTEIN GABR"/>
    <property type="match status" value="1"/>
</dbReference>
<keyword evidence="4" id="KW-0238">DNA-binding</keyword>
<dbReference type="Gene3D" id="1.10.10.10">
    <property type="entry name" value="Winged helix-like DNA-binding domain superfamily/Winged helix DNA-binding domain"/>
    <property type="match status" value="1"/>
</dbReference>
<dbReference type="RefSeq" id="WP_012218017.1">
    <property type="nucleotide sequence ID" value="NC_010087.1"/>
</dbReference>
<reference evidence="7 8" key="1">
    <citation type="submission" date="2007-04" db="EMBL/GenBank/DDBJ databases">
        <title>Complete genome sequence of Burkholderia multivorans ATCC 17616.</title>
        <authorList>
            <person name="Ohtsubo Y."/>
            <person name="Yamashita A."/>
            <person name="Kurokawa K."/>
            <person name="Takami H."/>
            <person name="Yuhara S."/>
            <person name="Nishiyama E."/>
            <person name="Endo R."/>
            <person name="Miyazaki R."/>
            <person name="Ono A."/>
            <person name="Yano K."/>
            <person name="Ito M."/>
            <person name="Sota M."/>
            <person name="Yuji N."/>
            <person name="Hattori M."/>
            <person name="Tsuda M."/>
        </authorList>
    </citation>
    <scope>NUCLEOTIDE SEQUENCE [LARGE SCALE GENOMIC DNA]</scope>
    <source>
        <strain evidence="8">ATCC 17616 / 249</strain>
    </source>
</reference>
<sequence>MRPAPPSGSLYRALADELSVAITSGRLPAGSGLPSLRECAAKRKLSLNTVTAAYRLLEDRGLIAARPQSGFYVCSKLPEPQYSLRRIPKDPMGGAQEDLMSLVLESQHRPEHIDLAFAGPRGKKFYPGERLARITNSVLHRQTELISAYALPPGSDLLREQIARRGMRLGMTLSADDIVLTHGAMEALHLALRAVTSAGDHVGIEAPSYFNLYPLLSSLGLKAIEIPTHPQRGLDVDAVETLLREKRIAALVAMPTVHNPLGCTMPVDAKQRLAKLVNQHGVPLIEDAVYAELQYVEPLEPAVKAFDRKGWVLVCAGFSKTLAPDYRLGWVDGGRFGGAVRRLKFSARETLINGPTSEVAGEMASNFLDDEANRRSIQ</sequence>
<evidence type="ECO:0000256" key="2">
    <source>
        <dbReference type="ARBA" id="ARBA00022898"/>
    </source>
</evidence>
<dbReference type="CDD" id="cd07377">
    <property type="entry name" value="WHTH_GntR"/>
    <property type="match status" value="1"/>
</dbReference>
<keyword evidence="5" id="KW-0804">Transcription</keyword>
<dbReference type="CDD" id="cd00609">
    <property type="entry name" value="AAT_like"/>
    <property type="match status" value="1"/>
</dbReference>
<dbReference type="GO" id="GO:0003700">
    <property type="term" value="F:DNA-binding transcription factor activity"/>
    <property type="evidence" value="ECO:0007669"/>
    <property type="project" value="InterPro"/>
</dbReference>
<dbReference type="PANTHER" id="PTHR46577:SF1">
    <property type="entry name" value="HTH-TYPE TRANSCRIPTIONAL REGULATORY PROTEIN GABR"/>
    <property type="match status" value="1"/>
</dbReference>
<dbReference type="InterPro" id="IPR036390">
    <property type="entry name" value="WH_DNA-bd_sf"/>
</dbReference>
<dbReference type="SUPFAM" id="SSF46785">
    <property type="entry name" value="Winged helix' DNA-binding domain"/>
    <property type="match status" value="1"/>
</dbReference>
<dbReference type="Pfam" id="PF00155">
    <property type="entry name" value="Aminotran_1_2"/>
    <property type="match status" value="1"/>
</dbReference>
<dbReference type="eggNOG" id="COG1167">
    <property type="taxonomic scope" value="Bacteria"/>
</dbReference>
<evidence type="ECO:0000313" key="8">
    <source>
        <dbReference type="Proteomes" id="UP000008815"/>
    </source>
</evidence>
<proteinExistence type="inferred from homology"/>
<dbReference type="KEGG" id="bmu:Bmul_5620"/>
<evidence type="ECO:0000256" key="1">
    <source>
        <dbReference type="ARBA" id="ARBA00005384"/>
    </source>
</evidence>
<evidence type="ECO:0000259" key="6">
    <source>
        <dbReference type="PROSITE" id="PS50949"/>
    </source>
</evidence>
<evidence type="ECO:0000256" key="4">
    <source>
        <dbReference type="ARBA" id="ARBA00023125"/>
    </source>
</evidence>
<name>A0A0H3KVH6_BURM1</name>
<comment type="similarity">
    <text evidence="1">In the C-terminal section; belongs to the class-I pyridoxal-phosphate-dependent aminotransferase family.</text>
</comment>
<protein>
    <submittedName>
        <fullName evidence="7">Transcriptional MocR family regulator</fullName>
    </submittedName>
</protein>
<evidence type="ECO:0000256" key="3">
    <source>
        <dbReference type="ARBA" id="ARBA00023015"/>
    </source>
</evidence>
<dbReference type="HOGENOM" id="CLU_017584_0_0_4"/>
<keyword evidence="8" id="KW-1185">Reference proteome</keyword>
<evidence type="ECO:0000313" key="7">
    <source>
        <dbReference type="EMBL" id="BAG47693.1"/>
    </source>
</evidence>
<dbReference type="InterPro" id="IPR015424">
    <property type="entry name" value="PyrdxlP-dep_Trfase"/>
</dbReference>
<keyword evidence="2" id="KW-0663">Pyridoxal phosphate</keyword>
<dbReference type="InterPro" id="IPR015422">
    <property type="entry name" value="PyrdxlP-dep_Trfase_small"/>
</dbReference>